<dbReference type="OrthoDB" id="7617356at2759"/>
<proteinExistence type="predicted"/>
<dbReference type="EMBL" id="GL450313">
    <property type="protein sequence ID" value="EFN81194.1"/>
    <property type="molecule type" value="Genomic_DNA"/>
</dbReference>
<dbReference type="Proteomes" id="UP000008237">
    <property type="component" value="Unassembled WGS sequence"/>
</dbReference>
<evidence type="ECO:0000313" key="2">
    <source>
        <dbReference type="Proteomes" id="UP000008237"/>
    </source>
</evidence>
<dbReference type="KEGG" id="hst:105186227"/>
<keyword evidence="2" id="KW-1185">Reference proteome</keyword>
<sequence length="179" mass="20700">MTVCSPRTISSPAVSLYIPSNDTCRYEWLIRKTISLTQHSSSYMATQIELPVVDITCNYNFYRYKSFEESLRGRYGTNYPPGEVILNYIQLNTPNSHVWIADDVGESDDLLDVFKMNDFDTYSSLMSIKLETEYLNILDHFVWKRRERVLTVGKFTETPSLCERNSRCLTTSLHAANPL</sequence>
<reference evidence="1 2" key="1">
    <citation type="journal article" date="2010" name="Science">
        <title>Genomic comparison of the ants Camponotus floridanus and Harpegnathos saltator.</title>
        <authorList>
            <person name="Bonasio R."/>
            <person name="Zhang G."/>
            <person name="Ye C."/>
            <person name="Mutti N.S."/>
            <person name="Fang X."/>
            <person name="Qin N."/>
            <person name="Donahue G."/>
            <person name="Yang P."/>
            <person name="Li Q."/>
            <person name="Li C."/>
            <person name="Zhang P."/>
            <person name="Huang Z."/>
            <person name="Berger S.L."/>
            <person name="Reinberg D."/>
            <person name="Wang J."/>
            <person name="Liebig J."/>
        </authorList>
    </citation>
    <scope>NUCLEOTIDE SEQUENCE [LARGE SCALE GENOMIC DNA]</scope>
    <source>
        <strain evidence="1 2">R22 G/1</strain>
    </source>
</reference>
<protein>
    <submittedName>
        <fullName evidence="1">Uncharacterized protein</fullName>
    </submittedName>
</protein>
<evidence type="ECO:0000313" key="1">
    <source>
        <dbReference type="EMBL" id="EFN81194.1"/>
    </source>
</evidence>
<name>E2BT06_HARSA</name>
<organism evidence="2">
    <name type="scientific">Harpegnathos saltator</name>
    <name type="common">Jerdon's jumping ant</name>
    <dbReference type="NCBI Taxonomy" id="610380"/>
    <lineage>
        <taxon>Eukaryota</taxon>
        <taxon>Metazoa</taxon>
        <taxon>Ecdysozoa</taxon>
        <taxon>Arthropoda</taxon>
        <taxon>Hexapoda</taxon>
        <taxon>Insecta</taxon>
        <taxon>Pterygota</taxon>
        <taxon>Neoptera</taxon>
        <taxon>Endopterygota</taxon>
        <taxon>Hymenoptera</taxon>
        <taxon>Apocrita</taxon>
        <taxon>Aculeata</taxon>
        <taxon>Formicoidea</taxon>
        <taxon>Formicidae</taxon>
        <taxon>Ponerinae</taxon>
        <taxon>Ponerini</taxon>
        <taxon>Harpegnathos</taxon>
    </lineage>
</organism>
<dbReference type="AlphaFoldDB" id="E2BT06"/>
<dbReference type="InParanoid" id="E2BT06"/>
<accession>E2BT06</accession>
<gene>
    <name evidence="1" type="ORF">EAI_13129</name>
</gene>